<sequence>MDIRQVIEAADDGRIREHLIAFLTAFTQPAFGALPKREVELKVFELLRGIGAVDEKASIYSLMTDLRITRAKATQMLFDLEVRSHGGDAAKLDNAICEALRHTKFAKDGDYFVLEIESPLVLAHLRQRIREAGHVSDTSFNTSIVRAPVGAVADLISKLVPKDQHGNIKQALVAAGAKDDSFKGVLVEAFKSLGSKALGGAGDRVIEFAADKFLDPILSVACDAISEQWKSVFHEDR</sequence>
<reference evidence="1 2" key="1">
    <citation type="submission" date="2020-08" db="EMBL/GenBank/DDBJ databases">
        <title>The genome sequence of Novosphingobium flavum 4Y4.</title>
        <authorList>
            <person name="Liu Y."/>
        </authorList>
    </citation>
    <scope>NUCLEOTIDE SEQUENCE [LARGE SCALE GENOMIC DNA]</scope>
    <source>
        <strain evidence="1 2">4Y4</strain>
    </source>
</reference>
<accession>A0A7X1KDB7</accession>
<dbReference type="RefSeq" id="WP_185684386.1">
    <property type="nucleotide sequence ID" value="NZ_JACLAU010000031.1"/>
</dbReference>
<comment type="caution">
    <text evidence="1">The sequence shown here is derived from an EMBL/GenBank/DDBJ whole genome shotgun (WGS) entry which is preliminary data.</text>
</comment>
<evidence type="ECO:0000313" key="1">
    <source>
        <dbReference type="EMBL" id="MBC2653002.1"/>
    </source>
</evidence>
<evidence type="ECO:0000313" key="2">
    <source>
        <dbReference type="Proteomes" id="UP000520156"/>
    </source>
</evidence>
<gene>
    <name evidence="1" type="ORF">H7F49_14995</name>
</gene>
<proteinExistence type="predicted"/>
<protein>
    <submittedName>
        <fullName evidence="1">Uncharacterized protein</fullName>
    </submittedName>
</protein>
<keyword evidence="2" id="KW-1185">Reference proteome</keyword>
<name>A0A7X1KDB7_9SPHN</name>
<dbReference type="Proteomes" id="UP000520156">
    <property type="component" value="Unassembled WGS sequence"/>
</dbReference>
<dbReference type="AlphaFoldDB" id="A0A7X1KDB7"/>
<organism evidence="1 2">
    <name type="scientific">Novosphingobium aerophilum</name>
    <dbReference type="NCBI Taxonomy" id="2839843"/>
    <lineage>
        <taxon>Bacteria</taxon>
        <taxon>Pseudomonadati</taxon>
        <taxon>Pseudomonadota</taxon>
        <taxon>Alphaproteobacteria</taxon>
        <taxon>Sphingomonadales</taxon>
        <taxon>Sphingomonadaceae</taxon>
        <taxon>Novosphingobium</taxon>
    </lineage>
</organism>
<dbReference type="EMBL" id="JACLAU010000031">
    <property type="protein sequence ID" value="MBC2653002.1"/>
    <property type="molecule type" value="Genomic_DNA"/>
</dbReference>